<reference evidence="10 11" key="1">
    <citation type="submission" date="2016-10" db="EMBL/GenBank/DDBJ databases">
        <authorList>
            <person name="de Groot N.N."/>
        </authorList>
    </citation>
    <scope>NUCLEOTIDE SEQUENCE [LARGE SCALE GENOMIC DNA]</scope>
    <source>
        <strain evidence="11">E92,LMG 26720,CCM 7988</strain>
    </source>
</reference>
<dbReference type="NCBIfam" id="TIGR00017">
    <property type="entry name" value="cmk"/>
    <property type="match status" value="1"/>
</dbReference>
<dbReference type="Pfam" id="PF02224">
    <property type="entry name" value="Cytidylate_kin"/>
    <property type="match status" value="1"/>
</dbReference>
<dbReference type="InterPro" id="IPR027417">
    <property type="entry name" value="P-loop_NTPase"/>
</dbReference>
<feature type="domain" description="Cytidylate kinase" evidence="9">
    <location>
        <begin position="35"/>
        <end position="248"/>
    </location>
</feature>
<dbReference type="AlphaFoldDB" id="A0A1I5P1C7"/>
<dbReference type="InterPro" id="IPR003136">
    <property type="entry name" value="Cytidylate_kin"/>
</dbReference>
<feature type="binding site" evidence="8">
    <location>
        <begin position="39"/>
        <end position="47"/>
    </location>
    <ligand>
        <name>ATP</name>
        <dbReference type="ChEBI" id="CHEBI:30616"/>
    </ligand>
</feature>
<evidence type="ECO:0000256" key="4">
    <source>
        <dbReference type="ARBA" id="ARBA00022777"/>
    </source>
</evidence>
<accession>A0A1I5P1C7</accession>
<evidence type="ECO:0000256" key="7">
    <source>
        <dbReference type="ARBA" id="ARBA00048478"/>
    </source>
</evidence>
<dbReference type="InterPro" id="IPR011994">
    <property type="entry name" value="Cytidylate_kinase_dom"/>
</dbReference>
<protein>
    <recommendedName>
        <fullName evidence="8">Cytidylate kinase</fullName>
        <shortName evidence="8">CK</shortName>
        <ecNumber evidence="8">2.7.4.25</ecNumber>
    </recommendedName>
    <alternativeName>
        <fullName evidence="8">Cytidine monophosphate kinase</fullName>
        <shortName evidence="8">CMP kinase</shortName>
    </alternativeName>
</protein>
<gene>
    <name evidence="8" type="primary">cmk</name>
    <name evidence="10" type="ORF">SAMN04515674_102224</name>
</gene>
<dbReference type="CDD" id="cd02020">
    <property type="entry name" value="CMPK"/>
    <property type="match status" value="1"/>
</dbReference>
<evidence type="ECO:0000256" key="1">
    <source>
        <dbReference type="ARBA" id="ARBA00009427"/>
    </source>
</evidence>
<comment type="catalytic activity">
    <reaction evidence="6 8">
        <text>dCMP + ATP = dCDP + ADP</text>
        <dbReference type="Rhea" id="RHEA:25094"/>
        <dbReference type="ChEBI" id="CHEBI:30616"/>
        <dbReference type="ChEBI" id="CHEBI:57566"/>
        <dbReference type="ChEBI" id="CHEBI:58593"/>
        <dbReference type="ChEBI" id="CHEBI:456216"/>
        <dbReference type="EC" id="2.7.4.25"/>
    </reaction>
</comment>
<dbReference type="GO" id="GO:0036431">
    <property type="term" value="F:dCMP kinase activity"/>
    <property type="evidence" value="ECO:0007669"/>
    <property type="project" value="InterPro"/>
</dbReference>
<evidence type="ECO:0000256" key="2">
    <source>
        <dbReference type="ARBA" id="ARBA00022679"/>
    </source>
</evidence>
<keyword evidence="8" id="KW-0963">Cytoplasm</keyword>
<evidence type="ECO:0000259" key="9">
    <source>
        <dbReference type="Pfam" id="PF02224"/>
    </source>
</evidence>
<dbReference type="EMBL" id="FOXH01000002">
    <property type="protein sequence ID" value="SFP27813.1"/>
    <property type="molecule type" value="Genomic_DNA"/>
</dbReference>
<organism evidence="10 11">
    <name type="scientific">Pseudarcicella hirudinis</name>
    <dbReference type="NCBI Taxonomy" id="1079859"/>
    <lineage>
        <taxon>Bacteria</taxon>
        <taxon>Pseudomonadati</taxon>
        <taxon>Bacteroidota</taxon>
        <taxon>Cytophagia</taxon>
        <taxon>Cytophagales</taxon>
        <taxon>Flectobacillaceae</taxon>
        <taxon>Pseudarcicella</taxon>
    </lineage>
</organism>
<comment type="subcellular location">
    <subcellularLocation>
        <location evidence="8">Cytoplasm</location>
    </subcellularLocation>
</comment>
<comment type="catalytic activity">
    <reaction evidence="7 8">
        <text>CMP + ATP = CDP + ADP</text>
        <dbReference type="Rhea" id="RHEA:11600"/>
        <dbReference type="ChEBI" id="CHEBI:30616"/>
        <dbReference type="ChEBI" id="CHEBI:58069"/>
        <dbReference type="ChEBI" id="CHEBI:60377"/>
        <dbReference type="ChEBI" id="CHEBI:456216"/>
        <dbReference type="EC" id="2.7.4.25"/>
    </reaction>
</comment>
<evidence type="ECO:0000256" key="8">
    <source>
        <dbReference type="HAMAP-Rule" id="MF_00238"/>
    </source>
</evidence>
<dbReference type="Proteomes" id="UP000199306">
    <property type="component" value="Unassembled WGS sequence"/>
</dbReference>
<dbReference type="GO" id="GO:0036430">
    <property type="term" value="F:CMP kinase activity"/>
    <property type="evidence" value="ECO:0007669"/>
    <property type="project" value="RHEA"/>
</dbReference>
<evidence type="ECO:0000256" key="6">
    <source>
        <dbReference type="ARBA" id="ARBA00047615"/>
    </source>
</evidence>
<dbReference type="Gene3D" id="3.40.50.300">
    <property type="entry name" value="P-loop containing nucleotide triphosphate hydrolases"/>
    <property type="match status" value="1"/>
</dbReference>
<keyword evidence="4 8" id="KW-0418">Kinase</keyword>
<dbReference type="SUPFAM" id="SSF52540">
    <property type="entry name" value="P-loop containing nucleoside triphosphate hydrolases"/>
    <property type="match status" value="1"/>
</dbReference>
<proteinExistence type="inferred from homology"/>
<keyword evidence="2 8" id="KW-0808">Transferase</keyword>
<comment type="similarity">
    <text evidence="1 8">Belongs to the cytidylate kinase family. Type 1 subfamily.</text>
</comment>
<dbReference type="GO" id="GO:0006220">
    <property type="term" value="P:pyrimidine nucleotide metabolic process"/>
    <property type="evidence" value="ECO:0007669"/>
    <property type="project" value="UniProtKB-UniRule"/>
</dbReference>
<dbReference type="STRING" id="1079859.SAMN04515674_102224"/>
<sequence>MKRRVCFVKNQTFTFYKNTRIPTLLILYFMQKIIIALDGHSSCGKSTTAKRVASQLGYAFIDTGAMYRAVSLYFHEHHIALTNPHEVDEALKKIQITFHFNELKGKSDTYLNGLNVEDEIRKMYISDLVSEVSAITTVRKAMVAQQQKMGKHKGIVMDGRDIGTKVFPEAEVKVFMTADSVIRAERRQKELLEKGELIDLDEILDNLKKRDVMDSTREEGPLRQAEDAILMDTSFMTLEEQVDFVINLHDKKLAGK</sequence>
<keyword evidence="5 8" id="KW-0067">ATP-binding</keyword>
<dbReference type="HAMAP" id="MF_00238">
    <property type="entry name" value="Cytidyl_kinase_type1"/>
    <property type="match status" value="1"/>
</dbReference>
<dbReference type="GO" id="GO:0005737">
    <property type="term" value="C:cytoplasm"/>
    <property type="evidence" value="ECO:0007669"/>
    <property type="project" value="UniProtKB-SubCell"/>
</dbReference>
<dbReference type="EC" id="2.7.4.25" evidence="8"/>
<evidence type="ECO:0000313" key="11">
    <source>
        <dbReference type="Proteomes" id="UP000199306"/>
    </source>
</evidence>
<keyword evidence="3 8" id="KW-0547">Nucleotide-binding</keyword>
<name>A0A1I5P1C7_9BACT</name>
<evidence type="ECO:0000256" key="5">
    <source>
        <dbReference type="ARBA" id="ARBA00022840"/>
    </source>
</evidence>
<dbReference type="GO" id="GO:0005524">
    <property type="term" value="F:ATP binding"/>
    <property type="evidence" value="ECO:0007669"/>
    <property type="project" value="UniProtKB-UniRule"/>
</dbReference>
<evidence type="ECO:0000256" key="3">
    <source>
        <dbReference type="ARBA" id="ARBA00022741"/>
    </source>
</evidence>
<evidence type="ECO:0000313" key="10">
    <source>
        <dbReference type="EMBL" id="SFP27813.1"/>
    </source>
</evidence>
<keyword evidence="11" id="KW-1185">Reference proteome</keyword>